<dbReference type="Gene3D" id="3.40.50.300">
    <property type="entry name" value="P-loop containing nucleotide triphosphate hydrolases"/>
    <property type="match status" value="1"/>
</dbReference>
<dbReference type="InterPro" id="IPR017871">
    <property type="entry name" value="ABC_transporter-like_CS"/>
</dbReference>
<evidence type="ECO:0000256" key="4">
    <source>
        <dbReference type="ARBA" id="ARBA00022840"/>
    </source>
</evidence>
<evidence type="ECO:0000256" key="2">
    <source>
        <dbReference type="ARBA" id="ARBA00022448"/>
    </source>
</evidence>
<dbReference type="GO" id="GO:0015658">
    <property type="term" value="F:branched-chain amino acid transmembrane transporter activity"/>
    <property type="evidence" value="ECO:0007669"/>
    <property type="project" value="TreeGrafter"/>
</dbReference>
<feature type="region of interest" description="Disordered" evidence="6">
    <location>
        <begin position="1"/>
        <end position="25"/>
    </location>
</feature>
<proteinExistence type="inferred from homology"/>
<evidence type="ECO:0000256" key="6">
    <source>
        <dbReference type="SAM" id="MobiDB-lite"/>
    </source>
</evidence>
<evidence type="ECO:0000256" key="3">
    <source>
        <dbReference type="ARBA" id="ARBA00022741"/>
    </source>
</evidence>
<feature type="domain" description="ABC transporter" evidence="7">
    <location>
        <begin position="51"/>
        <end position="282"/>
    </location>
</feature>
<reference evidence="8 9" key="1">
    <citation type="journal article" date="2014" name="Int. J. Syst. Evol. Microbiol.">
        <title>Complete genome sequence of Corynebacterium casei LMG S-19264T (=DSM 44701T), isolated from a smear-ripened cheese.</title>
        <authorList>
            <consortium name="US DOE Joint Genome Institute (JGI-PGF)"/>
            <person name="Walter F."/>
            <person name="Albersmeier A."/>
            <person name="Kalinowski J."/>
            <person name="Ruckert C."/>
        </authorList>
    </citation>
    <scope>NUCLEOTIDE SEQUENCE [LARGE SCALE GENOMIC DNA]</scope>
    <source>
        <strain evidence="8 9">KCTC 19473</strain>
    </source>
</reference>
<dbReference type="PROSITE" id="PS00211">
    <property type="entry name" value="ABC_TRANSPORTER_1"/>
    <property type="match status" value="1"/>
</dbReference>
<organism evidence="8 9">
    <name type="scientific">Nocardiopsis kunsanensis</name>
    <dbReference type="NCBI Taxonomy" id="141693"/>
    <lineage>
        <taxon>Bacteria</taxon>
        <taxon>Bacillati</taxon>
        <taxon>Actinomycetota</taxon>
        <taxon>Actinomycetes</taxon>
        <taxon>Streptosporangiales</taxon>
        <taxon>Nocardiopsidaceae</taxon>
        <taxon>Nocardiopsis</taxon>
    </lineage>
</organism>
<dbReference type="Pfam" id="PF00005">
    <property type="entry name" value="ABC_tran"/>
    <property type="match status" value="1"/>
</dbReference>
<evidence type="ECO:0000256" key="5">
    <source>
        <dbReference type="ARBA" id="ARBA00022970"/>
    </source>
</evidence>
<dbReference type="Proteomes" id="UP000654947">
    <property type="component" value="Unassembled WGS sequence"/>
</dbReference>
<dbReference type="InterPro" id="IPR003593">
    <property type="entry name" value="AAA+_ATPase"/>
</dbReference>
<dbReference type="InterPro" id="IPR027417">
    <property type="entry name" value="P-loop_NTPase"/>
</dbReference>
<keyword evidence="9" id="KW-1185">Reference proteome</keyword>
<dbReference type="AlphaFoldDB" id="A0A919CEP3"/>
<evidence type="ECO:0000313" key="9">
    <source>
        <dbReference type="Proteomes" id="UP000654947"/>
    </source>
</evidence>
<comment type="caution">
    <text evidence="8">The sequence shown here is derived from an EMBL/GenBank/DDBJ whole genome shotgun (WGS) entry which is preliminary data.</text>
</comment>
<dbReference type="GO" id="GO:0016887">
    <property type="term" value="F:ATP hydrolysis activity"/>
    <property type="evidence" value="ECO:0007669"/>
    <property type="project" value="InterPro"/>
</dbReference>
<dbReference type="CDD" id="cd03224">
    <property type="entry name" value="ABC_TM1139_LivF_branched"/>
    <property type="match status" value="1"/>
</dbReference>
<dbReference type="PROSITE" id="PS50893">
    <property type="entry name" value="ABC_TRANSPORTER_2"/>
    <property type="match status" value="1"/>
</dbReference>
<evidence type="ECO:0000256" key="1">
    <source>
        <dbReference type="ARBA" id="ARBA00005417"/>
    </source>
</evidence>
<dbReference type="SUPFAM" id="SSF52540">
    <property type="entry name" value="P-loop containing nucleoside triphosphate hydrolases"/>
    <property type="match status" value="1"/>
</dbReference>
<dbReference type="GO" id="GO:0015807">
    <property type="term" value="P:L-amino acid transport"/>
    <property type="evidence" value="ECO:0007669"/>
    <property type="project" value="TreeGrafter"/>
</dbReference>
<dbReference type="SMART" id="SM00382">
    <property type="entry name" value="AAA"/>
    <property type="match status" value="1"/>
</dbReference>
<keyword evidence="2" id="KW-0813">Transport</keyword>
<keyword evidence="5" id="KW-0029">Amino-acid transport</keyword>
<dbReference type="InterPro" id="IPR052156">
    <property type="entry name" value="BCAA_Transport_ATP-bd_LivF"/>
</dbReference>
<name>A0A919CEP3_9ACTN</name>
<dbReference type="EMBL" id="BMXL01000001">
    <property type="protein sequence ID" value="GHD15547.1"/>
    <property type="molecule type" value="Genomic_DNA"/>
</dbReference>
<accession>A0A919CEP3</accession>
<evidence type="ECO:0000313" key="8">
    <source>
        <dbReference type="EMBL" id="GHD15547.1"/>
    </source>
</evidence>
<sequence>MADQGENGELPAGEIPAEAEDASTVQGQREEVLEQARAEALAVGGPEDHLLLAKDVVAGYVPGVNILNGCTLTLSEGEVVAIIGPNGAGKSTLIKTIFGLIPVRGGDVTLRASSIAGLAAHSLVERGVGYVPQSQNVFPSLTIEENLQMGAFLRPRSFAKRFETVAGLFPLLADRRRAKAGSLSGGERQMVAMGRALMMEPSVLLLDEPTAGLSPIFQEEVFQRVKEVNETGVSVIMVEQNARRCLQICDRGYVLDQGRNAYTGSGADLLEDPNVIELYLGTLAKA</sequence>
<protein>
    <submittedName>
        <fullName evidence="8">ABC transporter ATP-binding protein</fullName>
    </submittedName>
</protein>
<dbReference type="PANTHER" id="PTHR43820">
    <property type="entry name" value="HIGH-AFFINITY BRANCHED-CHAIN AMINO ACID TRANSPORT ATP-BINDING PROTEIN LIVF"/>
    <property type="match status" value="1"/>
</dbReference>
<gene>
    <name evidence="8" type="ORF">GCM10007147_03010</name>
</gene>
<evidence type="ECO:0000259" key="7">
    <source>
        <dbReference type="PROSITE" id="PS50893"/>
    </source>
</evidence>
<dbReference type="InterPro" id="IPR003439">
    <property type="entry name" value="ABC_transporter-like_ATP-bd"/>
</dbReference>
<comment type="similarity">
    <text evidence="1">Belongs to the ABC transporter superfamily.</text>
</comment>
<keyword evidence="3" id="KW-0547">Nucleotide-binding</keyword>
<keyword evidence="4 8" id="KW-0067">ATP-binding</keyword>
<dbReference type="GO" id="GO:0005524">
    <property type="term" value="F:ATP binding"/>
    <property type="evidence" value="ECO:0007669"/>
    <property type="project" value="UniProtKB-KW"/>
</dbReference>
<dbReference type="PANTHER" id="PTHR43820:SF4">
    <property type="entry name" value="HIGH-AFFINITY BRANCHED-CHAIN AMINO ACID TRANSPORT ATP-BINDING PROTEIN LIVF"/>
    <property type="match status" value="1"/>
</dbReference>
<dbReference type="RefSeq" id="WP_017575515.1">
    <property type="nucleotide sequence ID" value="NZ_BMXL01000001.1"/>
</dbReference>